<dbReference type="InterPro" id="IPR002549">
    <property type="entry name" value="AI-2E-like"/>
</dbReference>
<gene>
    <name evidence="9" type="ORF">J4E96_08270</name>
</gene>
<sequence>MRARARTKTVPNVAARERPTTILFDLANVWRVGLVLLGVVVAAVLARFILLGGSSLLFTVLMAWFASLALEPAVGRLAHRMRRGAATALMMLAIVAFLVVFVVLFGQLFVEQVGQLVEALPALISGTLDWANGAMGTRYELNEILTNLNLTPAKVAGYAGQVAGGVLAVLGSVAGGVASLFMFLLFTFYLSADGPRLRLWIASLFPPAIQEMSVVIWDTTAEKTGRYVGVRVLLAVINGTTSGIFFLIIDLPSWLALGIWTGLVAQFVPAIGTYISITLPVIVGLLSPNPWLGVIVLAWAIVYQQIENLTIEPRLSARAVNVHPAVSFASAILGLALFGIAGALLAIPVVAMLLTLLDIYRTRYEVLPGLSATTSGAGARGAEAT</sequence>
<accession>A0A8A4ZK45</accession>
<evidence type="ECO:0000256" key="2">
    <source>
        <dbReference type="ARBA" id="ARBA00009773"/>
    </source>
</evidence>
<feature type="transmembrane region" description="Helical" evidence="8">
    <location>
        <begin position="28"/>
        <end position="50"/>
    </location>
</feature>
<comment type="subcellular location">
    <subcellularLocation>
        <location evidence="1">Cell membrane</location>
        <topology evidence="1">Multi-pass membrane protein</topology>
    </subcellularLocation>
</comment>
<proteinExistence type="inferred from homology"/>
<dbReference type="Pfam" id="PF01594">
    <property type="entry name" value="AI-2E_transport"/>
    <property type="match status" value="1"/>
</dbReference>
<feature type="transmembrane region" description="Helical" evidence="8">
    <location>
        <begin position="289"/>
        <end position="306"/>
    </location>
</feature>
<evidence type="ECO:0000313" key="9">
    <source>
        <dbReference type="EMBL" id="QTE30907.1"/>
    </source>
</evidence>
<protein>
    <submittedName>
        <fullName evidence="9">AI-2E family transporter</fullName>
    </submittedName>
</protein>
<keyword evidence="7 8" id="KW-0472">Membrane</keyword>
<dbReference type="GO" id="GO:0005886">
    <property type="term" value="C:plasma membrane"/>
    <property type="evidence" value="ECO:0007669"/>
    <property type="project" value="UniProtKB-SubCell"/>
</dbReference>
<dbReference type="AlphaFoldDB" id="A0A8A4ZK45"/>
<dbReference type="PANTHER" id="PTHR21716:SF53">
    <property type="entry name" value="PERMEASE PERM-RELATED"/>
    <property type="match status" value="1"/>
</dbReference>
<dbReference type="EMBL" id="CP071868">
    <property type="protein sequence ID" value="QTE30907.1"/>
    <property type="molecule type" value="Genomic_DNA"/>
</dbReference>
<organism evidence="9 10">
    <name type="scientific">Pengzhenrongella sicca</name>
    <dbReference type="NCBI Taxonomy" id="2819238"/>
    <lineage>
        <taxon>Bacteria</taxon>
        <taxon>Bacillati</taxon>
        <taxon>Actinomycetota</taxon>
        <taxon>Actinomycetes</taxon>
        <taxon>Micrococcales</taxon>
        <taxon>Pengzhenrongella</taxon>
    </lineage>
</organism>
<evidence type="ECO:0000313" key="10">
    <source>
        <dbReference type="Proteomes" id="UP000663937"/>
    </source>
</evidence>
<dbReference type="Proteomes" id="UP000663937">
    <property type="component" value="Chromosome"/>
</dbReference>
<reference evidence="9" key="1">
    <citation type="submission" date="2021-03" db="EMBL/GenBank/DDBJ databases">
        <title>Pengzhenrongella sicca gen. nov., sp. nov., a new member of suborder Micrococcineae isolated from High-Arctic tundra soil.</title>
        <authorList>
            <person name="Peng F."/>
        </authorList>
    </citation>
    <scope>NUCLEOTIDE SEQUENCE</scope>
    <source>
        <strain evidence="9">LRZ-2</strain>
    </source>
</reference>
<dbReference type="RefSeq" id="WP_227425283.1">
    <property type="nucleotide sequence ID" value="NZ_CP071868.1"/>
</dbReference>
<evidence type="ECO:0000256" key="6">
    <source>
        <dbReference type="ARBA" id="ARBA00022989"/>
    </source>
</evidence>
<feature type="transmembrane region" description="Helical" evidence="8">
    <location>
        <begin position="166"/>
        <end position="190"/>
    </location>
</feature>
<evidence type="ECO:0000256" key="4">
    <source>
        <dbReference type="ARBA" id="ARBA00022475"/>
    </source>
</evidence>
<feature type="transmembrane region" description="Helical" evidence="8">
    <location>
        <begin position="326"/>
        <end position="354"/>
    </location>
</feature>
<evidence type="ECO:0000256" key="3">
    <source>
        <dbReference type="ARBA" id="ARBA00022448"/>
    </source>
</evidence>
<keyword evidence="3" id="KW-0813">Transport</keyword>
<name>A0A8A4ZK45_9MICO</name>
<keyword evidence="5 8" id="KW-0812">Transmembrane</keyword>
<evidence type="ECO:0000256" key="8">
    <source>
        <dbReference type="SAM" id="Phobius"/>
    </source>
</evidence>
<feature type="transmembrane region" description="Helical" evidence="8">
    <location>
        <begin position="255"/>
        <end position="277"/>
    </location>
</feature>
<feature type="transmembrane region" description="Helical" evidence="8">
    <location>
        <begin position="86"/>
        <end position="110"/>
    </location>
</feature>
<evidence type="ECO:0000256" key="1">
    <source>
        <dbReference type="ARBA" id="ARBA00004651"/>
    </source>
</evidence>
<comment type="similarity">
    <text evidence="2">Belongs to the autoinducer-2 exporter (AI-2E) (TC 2.A.86) family.</text>
</comment>
<dbReference type="KEGG" id="psic:J4E96_08270"/>
<feature type="transmembrane region" description="Helical" evidence="8">
    <location>
        <begin position="228"/>
        <end position="249"/>
    </location>
</feature>
<feature type="transmembrane region" description="Helical" evidence="8">
    <location>
        <begin position="56"/>
        <end position="74"/>
    </location>
</feature>
<keyword evidence="4" id="KW-1003">Cell membrane</keyword>
<dbReference type="GO" id="GO:0055085">
    <property type="term" value="P:transmembrane transport"/>
    <property type="evidence" value="ECO:0007669"/>
    <property type="project" value="TreeGrafter"/>
</dbReference>
<keyword evidence="6 8" id="KW-1133">Transmembrane helix</keyword>
<evidence type="ECO:0000256" key="7">
    <source>
        <dbReference type="ARBA" id="ARBA00023136"/>
    </source>
</evidence>
<evidence type="ECO:0000256" key="5">
    <source>
        <dbReference type="ARBA" id="ARBA00022692"/>
    </source>
</evidence>
<keyword evidence="10" id="KW-1185">Reference proteome</keyword>
<dbReference type="PANTHER" id="PTHR21716">
    <property type="entry name" value="TRANSMEMBRANE PROTEIN"/>
    <property type="match status" value="1"/>
</dbReference>